<comment type="caution">
    <text evidence="12">The sequence shown here is derived from an EMBL/GenBank/DDBJ whole genome shotgun (WGS) entry which is preliminary data.</text>
</comment>
<dbReference type="PROSITE" id="PS50928">
    <property type="entry name" value="ABC_TM1"/>
    <property type="match status" value="1"/>
</dbReference>
<dbReference type="SUPFAM" id="SSF161098">
    <property type="entry name" value="MetI-like"/>
    <property type="match status" value="1"/>
</dbReference>
<dbReference type="PANTHER" id="PTHR43386">
    <property type="entry name" value="OLIGOPEPTIDE TRANSPORT SYSTEM PERMEASE PROTEIN APPC"/>
    <property type="match status" value="1"/>
</dbReference>
<evidence type="ECO:0000256" key="3">
    <source>
        <dbReference type="ARBA" id="ARBA00022448"/>
    </source>
</evidence>
<keyword evidence="7 10" id="KW-0472">Membrane</keyword>
<evidence type="ECO:0000259" key="11">
    <source>
        <dbReference type="PROSITE" id="PS50928"/>
    </source>
</evidence>
<dbReference type="RefSeq" id="WP_275119851.1">
    <property type="nucleotide sequence ID" value="NZ_JAOTPO010000014.1"/>
</dbReference>
<evidence type="ECO:0000256" key="8">
    <source>
        <dbReference type="ARBA" id="ARBA00037215"/>
    </source>
</evidence>
<dbReference type="CDD" id="cd06261">
    <property type="entry name" value="TM_PBP2"/>
    <property type="match status" value="1"/>
</dbReference>
<feature type="transmembrane region" description="Helical" evidence="10">
    <location>
        <begin position="360"/>
        <end position="378"/>
    </location>
</feature>
<protein>
    <recommendedName>
        <fullName evidence="9">Glutathione transport system permease protein GsiD</fullName>
    </recommendedName>
</protein>
<evidence type="ECO:0000256" key="9">
    <source>
        <dbReference type="ARBA" id="ARBA00041106"/>
    </source>
</evidence>
<accession>A0ABT5VJ90</accession>
<dbReference type="InterPro" id="IPR050366">
    <property type="entry name" value="BP-dependent_transpt_permease"/>
</dbReference>
<dbReference type="Pfam" id="PF12911">
    <property type="entry name" value="OppC_N"/>
    <property type="match status" value="1"/>
</dbReference>
<dbReference type="PANTHER" id="PTHR43386:SF3">
    <property type="entry name" value="GLUTATHIONE TRANSPORT SYSTEM PERMEASE PROTEIN GSID"/>
    <property type="match status" value="1"/>
</dbReference>
<gene>
    <name evidence="12" type="ORF">N7Z68_17950</name>
</gene>
<feature type="transmembrane region" description="Helical" evidence="10">
    <location>
        <begin position="490"/>
        <end position="510"/>
    </location>
</feature>
<keyword evidence="5 10" id="KW-0812">Transmembrane</keyword>
<evidence type="ECO:0000256" key="10">
    <source>
        <dbReference type="RuleBase" id="RU363032"/>
    </source>
</evidence>
<evidence type="ECO:0000256" key="4">
    <source>
        <dbReference type="ARBA" id="ARBA00022475"/>
    </source>
</evidence>
<name>A0ABT5VJ90_9BACI</name>
<evidence type="ECO:0000256" key="6">
    <source>
        <dbReference type="ARBA" id="ARBA00022989"/>
    </source>
</evidence>
<dbReference type="Proteomes" id="UP001148125">
    <property type="component" value="Unassembled WGS sequence"/>
</dbReference>
<proteinExistence type="inferred from homology"/>
<organism evidence="12 13">
    <name type="scientific">Alkalihalobacterium chitinilyticum</name>
    <dbReference type="NCBI Taxonomy" id="2980103"/>
    <lineage>
        <taxon>Bacteria</taxon>
        <taxon>Bacillati</taxon>
        <taxon>Bacillota</taxon>
        <taxon>Bacilli</taxon>
        <taxon>Bacillales</taxon>
        <taxon>Bacillaceae</taxon>
        <taxon>Alkalihalobacterium</taxon>
    </lineage>
</organism>
<keyword evidence="6 10" id="KW-1133">Transmembrane helix</keyword>
<dbReference type="Gene3D" id="1.10.3720.10">
    <property type="entry name" value="MetI-like"/>
    <property type="match status" value="1"/>
</dbReference>
<evidence type="ECO:0000256" key="7">
    <source>
        <dbReference type="ARBA" id="ARBA00023136"/>
    </source>
</evidence>
<comment type="subcellular location">
    <subcellularLocation>
        <location evidence="1 10">Cell membrane</location>
        <topology evidence="1 10">Multi-pass membrane protein</topology>
    </subcellularLocation>
</comment>
<evidence type="ECO:0000256" key="2">
    <source>
        <dbReference type="ARBA" id="ARBA00009306"/>
    </source>
</evidence>
<dbReference type="EMBL" id="JAOTPO010000014">
    <property type="protein sequence ID" value="MDE5415246.1"/>
    <property type="molecule type" value="Genomic_DNA"/>
</dbReference>
<reference evidence="12" key="1">
    <citation type="submission" date="2024-05" db="EMBL/GenBank/DDBJ databases">
        <title>Alkalihalobacillus sp. strain MEB203 novel alkaliphilic bacterium from Lonar Lake, India.</title>
        <authorList>
            <person name="Joshi A."/>
            <person name="Thite S."/>
            <person name="Mengade P."/>
        </authorList>
    </citation>
    <scope>NUCLEOTIDE SEQUENCE</scope>
    <source>
        <strain evidence="12">MEB 203</strain>
    </source>
</reference>
<sequence>MSKKIYSSYSPFKNFVTKFLKQRLAVIASIIVTIIVFIGLFGNWLAPYDPYRPVTMQYEERGIDSDQLTSERVSFRGILSDGTVVESDKFETLQVESENRRVASVRRVGDGVIVSANTGGATDAILESENVSAIIQVNVSGEDVNDGEVKIIRLEAEQPTRILESGDRYEIQLTAFLSNGEEIKGIETIRSFLAESLSEEEKTSTSSGFVSGGQETKETGGLSIVSLTSDIASVTNEGIVTVRGEGDGLVKVSAENASTVVHLPTNVTEINPVLVSIVPTVTAVNLVDIYKHQPPSQLHYFGTDHQNRDIFSRVIIGTKETLLIGFVSVAIGAFVGTALGLIAGYYGGRFDSFITRFTDILLAFPGILLAIAVIAFLGAGLVNIIFAVAIFTIPIFIRIVRGSTLALKEMTYVEAAKSIGVKDRIIILRHIFPGTLSVVMVFLTMRIGVAILIGAALSFLGLGGDITAPEWGSMLSAAKDNSGNLFHPTFFPGLAIVITVLSFNILGDGLRDALDPKLKE</sequence>
<comment type="function">
    <text evidence="8">Part of the ABC transporter complex GsiABCD involved in glutathione import. Probably responsible for the translocation of the substrate across the membrane.</text>
</comment>
<feature type="transmembrane region" description="Helical" evidence="10">
    <location>
        <begin position="24"/>
        <end position="46"/>
    </location>
</feature>
<keyword evidence="4" id="KW-1003">Cell membrane</keyword>
<comment type="similarity">
    <text evidence="2 10">Belongs to the binding-protein-dependent transport system permease family.</text>
</comment>
<dbReference type="InterPro" id="IPR035906">
    <property type="entry name" value="MetI-like_sf"/>
</dbReference>
<dbReference type="InterPro" id="IPR025966">
    <property type="entry name" value="OppC_N"/>
</dbReference>
<feature type="transmembrane region" description="Helical" evidence="10">
    <location>
        <begin position="384"/>
        <end position="400"/>
    </location>
</feature>
<keyword evidence="13" id="KW-1185">Reference proteome</keyword>
<feature type="transmembrane region" description="Helical" evidence="10">
    <location>
        <begin position="322"/>
        <end position="348"/>
    </location>
</feature>
<evidence type="ECO:0000256" key="1">
    <source>
        <dbReference type="ARBA" id="ARBA00004651"/>
    </source>
</evidence>
<keyword evidence="3 10" id="KW-0813">Transport</keyword>
<dbReference type="Pfam" id="PF00528">
    <property type="entry name" value="BPD_transp_1"/>
    <property type="match status" value="1"/>
</dbReference>
<evidence type="ECO:0000313" key="12">
    <source>
        <dbReference type="EMBL" id="MDE5415246.1"/>
    </source>
</evidence>
<evidence type="ECO:0000313" key="13">
    <source>
        <dbReference type="Proteomes" id="UP001148125"/>
    </source>
</evidence>
<feature type="transmembrane region" description="Helical" evidence="10">
    <location>
        <begin position="431"/>
        <end position="460"/>
    </location>
</feature>
<evidence type="ECO:0000256" key="5">
    <source>
        <dbReference type="ARBA" id="ARBA00022692"/>
    </source>
</evidence>
<dbReference type="InterPro" id="IPR000515">
    <property type="entry name" value="MetI-like"/>
</dbReference>
<feature type="domain" description="ABC transmembrane type-1" evidence="11">
    <location>
        <begin position="318"/>
        <end position="507"/>
    </location>
</feature>